<keyword evidence="1" id="KW-0812">Transmembrane</keyword>
<feature type="transmembrane region" description="Helical" evidence="1">
    <location>
        <begin position="91"/>
        <end position="110"/>
    </location>
</feature>
<evidence type="ECO:0008006" key="4">
    <source>
        <dbReference type="Google" id="ProtNLM"/>
    </source>
</evidence>
<name>A0A415E6T6_9FIRM</name>
<sequence>MKEKSRESNFIRHWVRIKLEGFKPERIISEAIARGMTIRQIDYKDETEVCMTVAEEDFRIIKKFAKSKYKFTIIGEGGAHPVARKIKAGKMMIAGMAIFLLFFGAQTLFVREINVIGCKSITESSIRECLREEGLYEGSRKNFDCDAIEHRLFKEFDNIVWAKVAYEGNYVEVKISESKQVPSDKVGKETPCNIVADQDCYIERILSYTGRSVVAKNDFVKKGDILITGTIPIEHPSYEMGKDDSPEHYVHAAGKIVARVPYYYSFYMEPTDDVKAAAGTMLREWIAENIPESAQILNKDFHFDKKKNIIRVYGTVETRQQVGKEKEIVIDKHKRGTKEDTDRG</sequence>
<proteinExistence type="predicted"/>
<dbReference type="RefSeq" id="WP_118333617.1">
    <property type="nucleotide sequence ID" value="NZ_AP025567.1"/>
</dbReference>
<dbReference type="Proteomes" id="UP000284841">
    <property type="component" value="Unassembled WGS sequence"/>
</dbReference>
<reference evidence="2 3" key="1">
    <citation type="submission" date="2018-08" db="EMBL/GenBank/DDBJ databases">
        <title>A genome reference for cultivated species of the human gut microbiota.</title>
        <authorList>
            <person name="Zou Y."/>
            <person name="Xue W."/>
            <person name="Luo G."/>
        </authorList>
    </citation>
    <scope>NUCLEOTIDE SEQUENCE [LARGE SCALE GENOMIC DNA]</scope>
    <source>
        <strain evidence="2 3">AM07-24</strain>
    </source>
</reference>
<protein>
    <recommendedName>
        <fullName evidence="4">Sporulation protein YqfD</fullName>
    </recommendedName>
</protein>
<gene>
    <name evidence="2" type="ORF">DW099_02645</name>
</gene>
<evidence type="ECO:0000256" key="1">
    <source>
        <dbReference type="SAM" id="Phobius"/>
    </source>
</evidence>
<evidence type="ECO:0000313" key="3">
    <source>
        <dbReference type="Proteomes" id="UP000284841"/>
    </source>
</evidence>
<organism evidence="2 3">
    <name type="scientific">Emergencia timonensis</name>
    <dbReference type="NCBI Taxonomy" id="1776384"/>
    <lineage>
        <taxon>Bacteria</taxon>
        <taxon>Bacillati</taxon>
        <taxon>Bacillota</taxon>
        <taxon>Clostridia</taxon>
        <taxon>Peptostreptococcales</taxon>
        <taxon>Anaerovoracaceae</taxon>
        <taxon>Emergencia</taxon>
    </lineage>
</organism>
<dbReference type="InterPro" id="IPR010690">
    <property type="entry name" value="YqfD"/>
</dbReference>
<dbReference type="OrthoDB" id="1640349at2"/>
<evidence type="ECO:0000313" key="2">
    <source>
        <dbReference type="EMBL" id="RHJ89491.1"/>
    </source>
</evidence>
<comment type="caution">
    <text evidence="2">The sequence shown here is derived from an EMBL/GenBank/DDBJ whole genome shotgun (WGS) entry which is preliminary data.</text>
</comment>
<dbReference type="Pfam" id="PF06898">
    <property type="entry name" value="YqfD"/>
    <property type="match status" value="1"/>
</dbReference>
<dbReference type="AlphaFoldDB" id="A0A415E6T6"/>
<keyword evidence="1" id="KW-0472">Membrane</keyword>
<accession>A0A415E6T6</accession>
<keyword evidence="1" id="KW-1133">Transmembrane helix</keyword>
<dbReference type="STRING" id="1776384.GCA_900086585_02836"/>
<dbReference type="EMBL" id="QRMS01000001">
    <property type="protein sequence ID" value="RHJ89491.1"/>
    <property type="molecule type" value="Genomic_DNA"/>
</dbReference>
<keyword evidence="3" id="KW-1185">Reference proteome</keyword>